<gene>
    <name evidence="3" type="ORF">NIES30_15030</name>
</gene>
<dbReference type="NCBIfam" id="TIGR00229">
    <property type="entry name" value="sensory_box"/>
    <property type="match status" value="1"/>
</dbReference>
<reference evidence="3 4" key="1">
    <citation type="submission" date="2016-11" db="EMBL/GenBank/DDBJ databases">
        <title>Draft Genome Sequences of Nine Cyanobacterial Strains from Diverse Habitats.</title>
        <authorList>
            <person name="Zhu T."/>
            <person name="Hou S."/>
            <person name="Lu X."/>
            <person name="Hess W.R."/>
        </authorList>
    </citation>
    <scope>NUCLEOTIDE SEQUENCE [LARGE SCALE GENOMIC DNA]</scope>
    <source>
        <strain evidence="3 4">NIES-30</strain>
    </source>
</reference>
<dbReference type="GO" id="GO:0006355">
    <property type="term" value="P:regulation of DNA-templated transcription"/>
    <property type="evidence" value="ECO:0007669"/>
    <property type="project" value="InterPro"/>
</dbReference>
<evidence type="ECO:0000259" key="2">
    <source>
        <dbReference type="PROSITE" id="PS50113"/>
    </source>
</evidence>
<dbReference type="Pfam" id="PF00989">
    <property type="entry name" value="PAS"/>
    <property type="match status" value="1"/>
</dbReference>
<evidence type="ECO:0000313" key="4">
    <source>
        <dbReference type="Proteomes" id="UP000185557"/>
    </source>
</evidence>
<dbReference type="InterPro" id="IPR013767">
    <property type="entry name" value="PAS_fold"/>
</dbReference>
<accession>A0A1U7J3G0</accession>
<dbReference type="STRING" id="549789.NIES30_15030"/>
<sequence>MSISHQIEAVYQRALRLREQATTNPIDPTLLELALKDLYLVLEELQAVDTELHEQNQILNDTRVQVDLERQRYRTLFELAPDGYLVTDATGKIYHANRAAEILFAQPQAGLVGKPLMVLIEQGDWSEFQRRLAQPNPAKPWEVTLKSRQGEPITVAIATNFLKDSGPGATTILWSLRDISQQRRIEQQLQAAQADLQDLVVARTADLMQANAQLLQDLSDYRQGRPQ</sequence>
<keyword evidence="4" id="KW-1185">Reference proteome</keyword>
<dbReference type="PROSITE" id="PS50112">
    <property type="entry name" value="PAS"/>
    <property type="match status" value="1"/>
</dbReference>
<dbReference type="CDD" id="cd00130">
    <property type="entry name" value="PAS"/>
    <property type="match status" value="1"/>
</dbReference>
<evidence type="ECO:0000259" key="1">
    <source>
        <dbReference type="PROSITE" id="PS50112"/>
    </source>
</evidence>
<name>A0A1U7J3G0_9CYAN</name>
<dbReference type="SUPFAM" id="SSF55785">
    <property type="entry name" value="PYP-like sensor domain (PAS domain)"/>
    <property type="match status" value="1"/>
</dbReference>
<dbReference type="EMBL" id="MRCG01000011">
    <property type="protein sequence ID" value="OKH46820.1"/>
    <property type="molecule type" value="Genomic_DNA"/>
</dbReference>
<comment type="caution">
    <text evidence="3">The sequence shown here is derived from an EMBL/GenBank/DDBJ whole genome shotgun (WGS) entry which is preliminary data.</text>
</comment>
<dbReference type="PROSITE" id="PS50113">
    <property type="entry name" value="PAC"/>
    <property type="match status" value="1"/>
</dbReference>
<organism evidence="3 4">
    <name type="scientific">Phormidium tenue NIES-30</name>
    <dbReference type="NCBI Taxonomy" id="549789"/>
    <lineage>
        <taxon>Bacteria</taxon>
        <taxon>Bacillati</taxon>
        <taxon>Cyanobacteriota</taxon>
        <taxon>Cyanophyceae</taxon>
        <taxon>Oscillatoriophycideae</taxon>
        <taxon>Oscillatoriales</taxon>
        <taxon>Oscillatoriaceae</taxon>
        <taxon>Phormidium</taxon>
    </lineage>
</organism>
<dbReference type="InterPro" id="IPR000700">
    <property type="entry name" value="PAS-assoc_C"/>
</dbReference>
<evidence type="ECO:0008006" key="5">
    <source>
        <dbReference type="Google" id="ProtNLM"/>
    </source>
</evidence>
<dbReference type="SMART" id="SM00091">
    <property type="entry name" value="PAS"/>
    <property type="match status" value="1"/>
</dbReference>
<evidence type="ECO:0000313" key="3">
    <source>
        <dbReference type="EMBL" id="OKH46820.1"/>
    </source>
</evidence>
<protein>
    <recommendedName>
        <fullName evidence="5">PAS domain-containing protein</fullName>
    </recommendedName>
</protein>
<dbReference type="AlphaFoldDB" id="A0A1U7J3G0"/>
<dbReference type="InterPro" id="IPR035965">
    <property type="entry name" value="PAS-like_dom_sf"/>
</dbReference>
<dbReference type="RefSeq" id="WP_073609246.1">
    <property type="nucleotide sequence ID" value="NZ_MRCG01000011.1"/>
</dbReference>
<feature type="domain" description="PAS" evidence="1">
    <location>
        <begin position="69"/>
        <end position="132"/>
    </location>
</feature>
<proteinExistence type="predicted"/>
<dbReference type="InterPro" id="IPR000014">
    <property type="entry name" value="PAS"/>
</dbReference>
<dbReference type="OrthoDB" id="511602at2"/>
<dbReference type="Proteomes" id="UP000185557">
    <property type="component" value="Unassembled WGS sequence"/>
</dbReference>
<dbReference type="Gene3D" id="3.30.450.20">
    <property type="entry name" value="PAS domain"/>
    <property type="match status" value="1"/>
</dbReference>
<feature type="domain" description="PAC" evidence="2">
    <location>
        <begin position="139"/>
        <end position="191"/>
    </location>
</feature>